<protein>
    <submittedName>
        <fullName evidence="1">Uncharacterized protein</fullName>
    </submittedName>
</protein>
<gene>
    <name evidence="1" type="ORF">F4821DRAFT_263442</name>
</gene>
<name>A0ACC0CRG6_9PEZI</name>
<keyword evidence="2" id="KW-1185">Reference proteome</keyword>
<evidence type="ECO:0000313" key="2">
    <source>
        <dbReference type="Proteomes" id="UP001497680"/>
    </source>
</evidence>
<comment type="caution">
    <text evidence="1">The sequence shown here is derived from an EMBL/GenBank/DDBJ whole genome shotgun (WGS) entry which is preliminary data.</text>
</comment>
<proteinExistence type="predicted"/>
<dbReference type="EMBL" id="MU394360">
    <property type="protein sequence ID" value="KAI6082979.1"/>
    <property type="molecule type" value="Genomic_DNA"/>
</dbReference>
<sequence>MKTSFTAAFSLIAGFAMLPTGFASPLAKGLQSRASVPPLPANNEVYHCNTQGDSPGISNIQVGADDMTTWDPTKFCAANGDGSAARMAAGDGYSLFIASVRGQDGNFICNSLAPLFLQIRAACGKNINGDVRAGGSIWVPGYEGRTFVYATADSKH</sequence>
<evidence type="ECO:0000313" key="1">
    <source>
        <dbReference type="EMBL" id="KAI6082979.1"/>
    </source>
</evidence>
<organism evidence="1 2">
    <name type="scientific">Hypoxylon rubiginosum</name>
    <dbReference type="NCBI Taxonomy" id="110542"/>
    <lineage>
        <taxon>Eukaryota</taxon>
        <taxon>Fungi</taxon>
        <taxon>Dikarya</taxon>
        <taxon>Ascomycota</taxon>
        <taxon>Pezizomycotina</taxon>
        <taxon>Sordariomycetes</taxon>
        <taxon>Xylariomycetidae</taxon>
        <taxon>Xylariales</taxon>
        <taxon>Hypoxylaceae</taxon>
        <taxon>Hypoxylon</taxon>
    </lineage>
</organism>
<accession>A0ACC0CRG6</accession>
<reference evidence="1 2" key="1">
    <citation type="journal article" date="2022" name="New Phytol.">
        <title>Ecological generalism drives hyperdiversity of secondary metabolite gene clusters in xylarialean endophytes.</title>
        <authorList>
            <person name="Franco M.E.E."/>
            <person name="Wisecaver J.H."/>
            <person name="Arnold A.E."/>
            <person name="Ju Y.M."/>
            <person name="Slot J.C."/>
            <person name="Ahrendt S."/>
            <person name="Moore L.P."/>
            <person name="Eastman K.E."/>
            <person name="Scott K."/>
            <person name="Konkel Z."/>
            <person name="Mondo S.J."/>
            <person name="Kuo A."/>
            <person name="Hayes R.D."/>
            <person name="Haridas S."/>
            <person name="Andreopoulos B."/>
            <person name="Riley R."/>
            <person name="LaButti K."/>
            <person name="Pangilinan J."/>
            <person name="Lipzen A."/>
            <person name="Amirebrahimi M."/>
            <person name="Yan J."/>
            <person name="Adam C."/>
            <person name="Keymanesh K."/>
            <person name="Ng V."/>
            <person name="Louie K."/>
            <person name="Northen T."/>
            <person name="Drula E."/>
            <person name="Henrissat B."/>
            <person name="Hsieh H.M."/>
            <person name="Youens-Clark K."/>
            <person name="Lutzoni F."/>
            <person name="Miadlikowska J."/>
            <person name="Eastwood D.C."/>
            <person name="Hamelin R.C."/>
            <person name="Grigoriev I.V."/>
            <person name="U'Ren J.M."/>
        </authorList>
    </citation>
    <scope>NUCLEOTIDE SEQUENCE [LARGE SCALE GENOMIC DNA]</scope>
    <source>
        <strain evidence="1 2">ER1909</strain>
    </source>
</reference>
<dbReference type="Proteomes" id="UP001497680">
    <property type="component" value="Unassembled WGS sequence"/>
</dbReference>